<dbReference type="PROSITE" id="PS50262">
    <property type="entry name" value="G_PROTEIN_RECEP_F1_2"/>
    <property type="match status" value="1"/>
</dbReference>
<evidence type="ECO:0000259" key="10">
    <source>
        <dbReference type="PROSITE" id="PS50262"/>
    </source>
</evidence>
<feature type="region of interest" description="Disordered" evidence="8">
    <location>
        <begin position="325"/>
        <end position="371"/>
    </location>
</feature>
<evidence type="ECO:0000256" key="4">
    <source>
        <dbReference type="ARBA" id="ARBA00023040"/>
    </source>
</evidence>
<evidence type="ECO:0000256" key="6">
    <source>
        <dbReference type="ARBA" id="ARBA00023170"/>
    </source>
</evidence>
<dbReference type="STRING" id="75743.A0A401NHM8"/>
<gene>
    <name evidence="11" type="ORF">scyTo_0011120</name>
</gene>
<evidence type="ECO:0000256" key="8">
    <source>
        <dbReference type="SAM" id="MobiDB-lite"/>
    </source>
</evidence>
<feature type="transmembrane region" description="Helical" evidence="9">
    <location>
        <begin position="41"/>
        <end position="64"/>
    </location>
</feature>
<dbReference type="PANTHER" id="PTHR45695:SF1">
    <property type="entry name" value="G-PROTEIN COUPLED RECEPTOR 151"/>
    <property type="match status" value="1"/>
</dbReference>
<organism evidence="11 12">
    <name type="scientific">Scyliorhinus torazame</name>
    <name type="common">Cloudy catshark</name>
    <name type="synonym">Catulus torazame</name>
    <dbReference type="NCBI Taxonomy" id="75743"/>
    <lineage>
        <taxon>Eukaryota</taxon>
        <taxon>Metazoa</taxon>
        <taxon>Chordata</taxon>
        <taxon>Craniata</taxon>
        <taxon>Vertebrata</taxon>
        <taxon>Chondrichthyes</taxon>
        <taxon>Elasmobranchii</taxon>
        <taxon>Galeomorphii</taxon>
        <taxon>Galeoidea</taxon>
        <taxon>Carcharhiniformes</taxon>
        <taxon>Scyliorhinidae</taxon>
        <taxon>Scyliorhinus</taxon>
    </lineage>
</organism>
<feature type="region of interest" description="Disordered" evidence="8">
    <location>
        <begin position="388"/>
        <end position="421"/>
    </location>
</feature>
<keyword evidence="6" id="KW-0675">Receptor</keyword>
<keyword evidence="2 9" id="KW-0812">Transmembrane</keyword>
<evidence type="ECO:0000313" key="12">
    <source>
        <dbReference type="Proteomes" id="UP000288216"/>
    </source>
</evidence>
<dbReference type="GO" id="GO:0004930">
    <property type="term" value="F:G protein-coupled receptor activity"/>
    <property type="evidence" value="ECO:0007669"/>
    <property type="project" value="UniProtKB-KW"/>
</dbReference>
<dbReference type="PRINTS" id="PR00237">
    <property type="entry name" value="GPCRRHODOPSN"/>
</dbReference>
<comment type="caution">
    <text evidence="11">The sequence shown here is derived from an EMBL/GenBank/DDBJ whole genome shotgun (WGS) entry which is preliminary data.</text>
</comment>
<keyword evidence="4" id="KW-0297">G-protein coupled receptor</keyword>
<comment type="subcellular location">
    <subcellularLocation>
        <location evidence="1">Membrane</location>
        <topology evidence="1">Multi-pass membrane protein</topology>
    </subcellularLocation>
</comment>
<dbReference type="SUPFAM" id="SSF81321">
    <property type="entry name" value="Family A G protein-coupled receptor-like"/>
    <property type="match status" value="1"/>
</dbReference>
<reference evidence="11 12" key="1">
    <citation type="journal article" date="2018" name="Nat. Ecol. Evol.">
        <title>Shark genomes provide insights into elasmobranch evolution and the origin of vertebrates.</title>
        <authorList>
            <person name="Hara Y"/>
            <person name="Yamaguchi K"/>
            <person name="Onimaru K"/>
            <person name="Kadota M"/>
            <person name="Koyanagi M"/>
            <person name="Keeley SD"/>
            <person name="Tatsumi K"/>
            <person name="Tanaka K"/>
            <person name="Motone F"/>
            <person name="Kageyama Y"/>
            <person name="Nozu R"/>
            <person name="Adachi N"/>
            <person name="Nishimura O"/>
            <person name="Nakagawa R"/>
            <person name="Tanegashima C"/>
            <person name="Kiyatake I"/>
            <person name="Matsumoto R"/>
            <person name="Murakumo K"/>
            <person name="Nishida K"/>
            <person name="Terakita A"/>
            <person name="Kuratani S"/>
            <person name="Sato K"/>
            <person name="Hyodo S Kuraku.S."/>
        </authorList>
    </citation>
    <scope>NUCLEOTIDE SEQUENCE [LARGE SCALE GENOMIC DNA]</scope>
</reference>
<dbReference type="AlphaFoldDB" id="A0A401NHM8"/>
<dbReference type="OMA" id="MICVQTV"/>
<dbReference type="OrthoDB" id="9009799at2759"/>
<feature type="transmembrane region" description="Helical" evidence="9">
    <location>
        <begin position="207"/>
        <end position="225"/>
    </location>
</feature>
<dbReference type="Proteomes" id="UP000288216">
    <property type="component" value="Unassembled WGS sequence"/>
</dbReference>
<evidence type="ECO:0000256" key="5">
    <source>
        <dbReference type="ARBA" id="ARBA00023136"/>
    </source>
</evidence>
<dbReference type="GO" id="GO:0005886">
    <property type="term" value="C:plasma membrane"/>
    <property type="evidence" value="ECO:0007669"/>
    <property type="project" value="TreeGrafter"/>
</dbReference>
<feature type="transmembrane region" description="Helical" evidence="9">
    <location>
        <begin position="246"/>
        <end position="269"/>
    </location>
</feature>
<dbReference type="InterPro" id="IPR000276">
    <property type="entry name" value="GPCR_Rhodpsn"/>
</dbReference>
<evidence type="ECO:0000256" key="2">
    <source>
        <dbReference type="ARBA" id="ARBA00022692"/>
    </source>
</evidence>
<feature type="transmembrane region" description="Helical" evidence="9">
    <location>
        <begin position="153"/>
        <end position="171"/>
    </location>
</feature>
<dbReference type="PANTHER" id="PTHR45695">
    <property type="entry name" value="LEUCOKININ RECEPTOR-RELATED"/>
    <property type="match status" value="1"/>
</dbReference>
<feature type="transmembrane region" description="Helical" evidence="9">
    <location>
        <begin position="281"/>
        <end position="303"/>
    </location>
</feature>
<keyword evidence="3 9" id="KW-1133">Transmembrane helix</keyword>
<keyword evidence="12" id="KW-1185">Reference proteome</keyword>
<proteinExistence type="predicted"/>
<dbReference type="InterPro" id="IPR017452">
    <property type="entry name" value="GPCR_Rhodpsn_7TM"/>
</dbReference>
<keyword evidence="7" id="KW-0807">Transducer</keyword>
<protein>
    <recommendedName>
        <fullName evidence="10">G-protein coupled receptors family 1 profile domain-containing protein</fullName>
    </recommendedName>
</protein>
<accession>A0A401NHM8</accession>
<name>A0A401NHM8_SCYTO</name>
<evidence type="ECO:0000313" key="11">
    <source>
        <dbReference type="EMBL" id="GCB60357.1"/>
    </source>
</evidence>
<feature type="domain" description="G-protein coupled receptors family 1 profile" evidence="10">
    <location>
        <begin position="53"/>
        <end position="300"/>
    </location>
</feature>
<evidence type="ECO:0000256" key="9">
    <source>
        <dbReference type="SAM" id="Phobius"/>
    </source>
</evidence>
<sequence>MEKVPVRESAFSSSNGSSPLAHWAAGSQDIDSPGLRVALPVALAAICLVGFAGNGLVAAVLIRGARRGKSSLINSLILNVSLADLLLVSVCGPLRAAALATPAWTLGWFVCKSADCFLHSCLAAKSLTAAALAKACFMYVSRQPCKAVQVQQRRVAALLLSIWALALALPLPQWPAASLLRGQGGRLLCVSQRPGRPASFLGLFARLYPALVYCAPLLAAFLYHWRALRCCSRQLRSQARGRRLTLMLLASSLAFAALCAPEWVVWLWARLWGPPPPPAALALLSQLLLFSLSSAQPLIFVALSEEFKEGFLGLCKRLVVAQPQAPEAPPPSQRRQSCTQGAVPASPPARHEKSVQVPELEPAPAKLESPASKTANLVLTDMEQFWHDRQNAPATAQEDPIPWEHQDQLEVSACPEASAKM</sequence>
<evidence type="ECO:0000256" key="7">
    <source>
        <dbReference type="ARBA" id="ARBA00023224"/>
    </source>
</evidence>
<dbReference type="Pfam" id="PF00001">
    <property type="entry name" value="7tm_1"/>
    <property type="match status" value="1"/>
</dbReference>
<evidence type="ECO:0000256" key="1">
    <source>
        <dbReference type="ARBA" id="ARBA00004141"/>
    </source>
</evidence>
<dbReference type="Gene3D" id="1.20.1070.10">
    <property type="entry name" value="Rhodopsin 7-helix transmembrane proteins"/>
    <property type="match status" value="1"/>
</dbReference>
<evidence type="ECO:0000256" key="3">
    <source>
        <dbReference type="ARBA" id="ARBA00022989"/>
    </source>
</evidence>
<dbReference type="EMBL" id="BFAA01004950">
    <property type="protein sequence ID" value="GCB60357.1"/>
    <property type="molecule type" value="Genomic_DNA"/>
</dbReference>
<feature type="region of interest" description="Disordered" evidence="8">
    <location>
        <begin position="1"/>
        <end position="20"/>
    </location>
</feature>
<keyword evidence="5 9" id="KW-0472">Membrane</keyword>